<evidence type="ECO:0000313" key="3">
    <source>
        <dbReference type="EnsemblMetazoa" id="HelroP166044"/>
    </source>
</evidence>
<dbReference type="GeneID" id="20201328"/>
<reference evidence="2 4" key="2">
    <citation type="journal article" date="2013" name="Nature">
        <title>Insights into bilaterian evolution from three spiralian genomes.</title>
        <authorList>
            <person name="Simakov O."/>
            <person name="Marletaz F."/>
            <person name="Cho S.J."/>
            <person name="Edsinger-Gonzales E."/>
            <person name="Havlak P."/>
            <person name="Hellsten U."/>
            <person name="Kuo D.H."/>
            <person name="Larsson T."/>
            <person name="Lv J."/>
            <person name="Arendt D."/>
            <person name="Savage R."/>
            <person name="Osoegawa K."/>
            <person name="de Jong P."/>
            <person name="Grimwood J."/>
            <person name="Chapman J.A."/>
            <person name="Shapiro H."/>
            <person name="Aerts A."/>
            <person name="Otillar R.P."/>
            <person name="Terry A.Y."/>
            <person name="Boore J.L."/>
            <person name="Grigoriev I.V."/>
            <person name="Lindberg D.R."/>
            <person name="Seaver E.C."/>
            <person name="Weisblat D.A."/>
            <person name="Putnam N.H."/>
            <person name="Rokhsar D.S."/>
        </authorList>
    </citation>
    <scope>NUCLEOTIDE SEQUENCE</scope>
</reference>
<protein>
    <submittedName>
        <fullName evidence="2 3">Uncharacterized protein</fullName>
    </submittedName>
</protein>
<proteinExistence type="predicted"/>
<organism evidence="3 4">
    <name type="scientific">Helobdella robusta</name>
    <name type="common">Californian leech</name>
    <dbReference type="NCBI Taxonomy" id="6412"/>
    <lineage>
        <taxon>Eukaryota</taxon>
        <taxon>Metazoa</taxon>
        <taxon>Spiralia</taxon>
        <taxon>Lophotrochozoa</taxon>
        <taxon>Annelida</taxon>
        <taxon>Clitellata</taxon>
        <taxon>Hirudinea</taxon>
        <taxon>Rhynchobdellida</taxon>
        <taxon>Glossiphoniidae</taxon>
        <taxon>Helobdella</taxon>
    </lineage>
</organism>
<dbReference type="EnsemblMetazoa" id="HelroT166044">
    <property type="protein sequence ID" value="HelroP166044"/>
    <property type="gene ID" value="HelroG166044"/>
</dbReference>
<feature type="transmembrane region" description="Helical" evidence="1">
    <location>
        <begin position="68"/>
        <end position="86"/>
    </location>
</feature>
<keyword evidence="1" id="KW-0472">Membrane</keyword>
<accession>T1EXM8</accession>
<dbReference type="HOGENOM" id="CLU_2075714_0_0_1"/>
<reference evidence="4" key="1">
    <citation type="submission" date="2012-12" db="EMBL/GenBank/DDBJ databases">
        <authorList>
            <person name="Hellsten U."/>
            <person name="Grimwood J."/>
            <person name="Chapman J.A."/>
            <person name="Shapiro H."/>
            <person name="Aerts A."/>
            <person name="Otillar R.P."/>
            <person name="Terry A.Y."/>
            <person name="Boore J.L."/>
            <person name="Simakov O."/>
            <person name="Marletaz F."/>
            <person name="Cho S.-J."/>
            <person name="Edsinger-Gonzales E."/>
            <person name="Havlak P."/>
            <person name="Kuo D.-H."/>
            <person name="Larsson T."/>
            <person name="Lv J."/>
            <person name="Arendt D."/>
            <person name="Savage R."/>
            <person name="Osoegawa K."/>
            <person name="de Jong P."/>
            <person name="Lindberg D.R."/>
            <person name="Seaver E.C."/>
            <person name="Weisblat D.A."/>
            <person name="Putnam N.H."/>
            <person name="Grigoriev I.V."/>
            <person name="Rokhsar D.S."/>
        </authorList>
    </citation>
    <scope>NUCLEOTIDE SEQUENCE</scope>
</reference>
<dbReference type="EMBL" id="KB097753">
    <property type="protein sequence ID" value="ESN90382.1"/>
    <property type="molecule type" value="Genomic_DNA"/>
</dbReference>
<reference evidence="3" key="3">
    <citation type="submission" date="2015-06" db="UniProtKB">
        <authorList>
            <consortium name="EnsemblMetazoa"/>
        </authorList>
    </citation>
    <scope>IDENTIFICATION</scope>
</reference>
<keyword evidence="1" id="KW-0812">Transmembrane</keyword>
<dbReference type="EMBL" id="AMQM01002248">
    <property type="status" value="NOT_ANNOTATED_CDS"/>
    <property type="molecule type" value="Genomic_DNA"/>
</dbReference>
<evidence type="ECO:0000313" key="2">
    <source>
        <dbReference type="EMBL" id="ESN90382.1"/>
    </source>
</evidence>
<keyword evidence="4" id="KW-1185">Reference proteome</keyword>
<sequence length="118" mass="14071">MTNTASFSTQAKFCIKQEKFEVLQHKHFFSGDIASKKSGFLVKSFERCDRGSEKSTSPFNIVSFTSEIFYWYFQTFLMIHLIRYFYLVKKKYLLLGHEEFFQIEWSVSSVEAIWRDVC</sequence>
<keyword evidence="1" id="KW-1133">Transmembrane helix</keyword>
<gene>
    <name evidence="3" type="primary">20201328</name>
    <name evidence="2" type="ORF">HELRODRAFT_166044</name>
</gene>
<dbReference type="InParanoid" id="T1EXM8"/>
<dbReference type="RefSeq" id="XP_009031328.1">
    <property type="nucleotide sequence ID" value="XM_009033080.1"/>
</dbReference>
<dbReference type="AlphaFoldDB" id="T1EXM8"/>
<evidence type="ECO:0000313" key="4">
    <source>
        <dbReference type="Proteomes" id="UP000015101"/>
    </source>
</evidence>
<evidence type="ECO:0000256" key="1">
    <source>
        <dbReference type="SAM" id="Phobius"/>
    </source>
</evidence>
<dbReference type="KEGG" id="hro:HELRODRAFT_166044"/>
<dbReference type="CTD" id="20201328"/>
<dbReference type="Proteomes" id="UP000015101">
    <property type="component" value="Unassembled WGS sequence"/>
</dbReference>
<name>T1EXM8_HELRO</name>